<organism evidence="2 3">
    <name type="scientific">Amycolatopsis bartoniae</name>
    <dbReference type="NCBI Taxonomy" id="941986"/>
    <lineage>
        <taxon>Bacteria</taxon>
        <taxon>Bacillati</taxon>
        <taxon>Actinomycetota</taxon>
        <taxon>Actinomycetes</taxon>
        <taxon>Pseudonocardiales</taxon>
        <taxon>Pseudonocardiaceae</taxon>
        <taxon>Amycolatopsis</taxon>
    </lineage>
</organism>
<proteinExistence type="predicted"/>
<dbReference type="EMBL" id="BNAV01000001">
    <property type="protein sequence ID" value="GHF35694.1"/>
    <property type="molecule type" value="Genomic_DNA"/>
</dbReference>
<reference evidence="2" key="1">
    <citation type="journal article" date="2014" name="Int. J. Syst. Evol. Microbiol.">
        <title>Complete genome sequence of Corynebacterium casei LMG S-19264T (=DSM 44701T), isolated from a smear-ripened cheese.</title>
        <authorList>
            <consortium name="US DOE Joint Genome Institute (JGI-PGF)"/>
            <person name="Walter F."/>
            <person name="Albersmeier A."/>
            <person name="Kalinowski J."/>
            <person name="Ruckert C."/>
        </authorList>
    </citation>
    <scope>NUCLEOTIDE SEQUENCE</scope>
    <source>
        <strain evidence="2">CGMCC 4.7679</strain>
    </source>
</reference>
<dbReference type="Proteomes" id="UP000658656">
    <property type="component" value="Unassembled WGS sequence"/>
</dbReference>
<evidence type="ECO:0000313" key="2">
    <source>
        <dbReference type="EMBL" id="GHF35694.1"/>
    </source>
</evidence>
<gene>
    <name evidence="2" type="ORF">GCM10017566_05780</name>
</gene>
<dbReference type="InterPro" id="IPR032710">
    <property type="entry name" value="NTF2-like_dom_sf"/>
</dbReference>
<reference evidence="2" key="2">
    <citation type="submission" date="2020-09" db="EMBL/GenBank/DDBJ databases">
        <authorList>
            <person name="Sun Q."/>
            <person name="Zhou Y."/>
        </authorList>
    </citation>
    <scope>NUCLEOTIDE SEQUENCE</scope>
    <source>
        <strain evidence="2">CGMCC 4.7679</strain>
    </source>
</reference>
<dbReference type="PANTHER" id="PTHR41252">
    <property type="entry name" value="BLR2505 PROTEIN"/>
    <property type="match status" value="1"/>
</dbReference>
<dbReference type="OrthoDB" id="8451859at2"/>
<keyword evidence="2" id="KW-0413">Isomerase</keyword>
<comment type="caution">
    <text evidence="2">The sequence shown here is derived from an EMBL/GenBank/DDBJ whole genome shotgun (WGS) entry which is preliminary data.</text>
</comment>
<dbReference type="SUPFAM" id="SSF54427">
    <property type="entry name" value="NTF2-like"/>
    <property type="match status" value="1"/>
</dbReference>
<dbReference type="Gene3D" id="3.10.450.50">
    <property type="match status" value="1"/>
</dbReference>
<protein>
    <submittedName>
        <fullName evidence="2">Ketosteroid isomerase</fullName>
    </submittedName>
</protein>
<keyword evidence="3" id="KW-1185">Reference proteome</keyword>
<dbReference type="RefSeq" id="WP_145934793.1">
    <property type="nucleotide sequence ID" value="NZ_BNAV01000001.1"/>
</dbReference>
<dbReference type="InterPro" id="IPR037401">
    <property type="entry name" value="SnoaL-like"/>
</dbReference>
<dbReference type="PANTHER" id="PTHR41252:SF1">
    <property type="entry name" value="BLR2505 PROTEIN"/>
    <property type="match status" value="1"/>
</dbReference>
<name>A0A8H9MBI4_9PSEU</name>
<feature type="domain" description="SnoaL-like" evidence="1">
    <location>
        <begin position="9"/>
        <end position="118"/>
    </location>
</feature>
<dbReference type="AlphaFoldDB" id="A0A8H9MBI4"/>
<evidence type="ECO:0000259" key="1">
    <source>
        <dbReference type="Pfam" id="PF12680"/>
    </source>
</evidence>
<sequence>MADNLAVLRRFYELAAAGYEPGTKMPEEIFDLLHPDLVTREPESLPYGGTYHGIEGWQELYAKTAEFWDFDSMQPAEYVCQGDYVVALNRIVGRVRATGKFLDMPLIAVWKFENGRIRSTDVIPFDAHAILEASKP</sequence>
<dbReference type="Pfam" id="PF12680">
    <property type="entry name" value="SnoaL_2"/>
    <property type="match status" value="1"/>
</dbReference>
<accession>A0A8H9MBI4</accession>
<dbReference type="GO" id="GO:0016853">
    <property type="term" value="F:isomerase activity"/>
    <property type="evidence" value="ECO:0007669"/>
    <property type="project" value="UniProtKB-KW"/>
</dbReference>
<evidence type="ECO:0000313" key="3">
    <source>
        <dbReference type="Proteomes" id="UP000658656"/>
    </source>
</evidence>